<evidence type="ECO:0008006" key="8">
    <source>
        <dbReference type="Google" id="ProtNLM"/>
    </source>
</evidence>
<keyword evidence="4 6" id="KW-1133">Transmembrane helix</keyword>
<dbReference type="GO" id="GO:0043190">
    <property type="term" value="C:ATP-binding cassette (ABC) transporter complex"/>
    <property type="evidence" value="ECO:0007669"/>
    <property type="project" value="TreeGrafter"/>
</dbReference>
<dbReference type="InterPro" id="IPR005495">
    <property type="entry name" value="LptG/LptF_permease"/>
</dbReference>
<dbReference type="GO" id="GO:0015920">
    <property type="term" value="P:lipopolysaccharide transport"/>
    <property type="evidence" value="ECO:0007669"/>
    <property type="project" value="TreeGrafter"/>
</dbReference>
<accession>X1VE19</accession>
<comment type="caution">
    <text evidence="7">The sequence shown here is derived from an EMBL/GenBank/DDBJ whole genome shotgun (WGS) entry which is preliminary data.</text>
</comment>
<protein>
    <recommendedName>
        <fullName evidence="8">YjgP/YjgQ family permease</fullName>
    </recommendedName>
</protein>
<evidence type="ECO:0000256" key="3">
    <source>
        <dbReference type="ARBA" id="ARBA00022692"/>
    </source>
</evidence>
<evidence type="ECO:0000256" key="1">
    <source>
        <dbReference type="ARBA" id="ARBA00004651"/>
    </source>
</evidence>
<evidence type="ECO:0000256" key="5">
    <source>
        <dbReference type="ARBA" id="ARBA00023136"/>
    </source>
</evidence>
<proteinExistence type="predicted"/>
<dbReference type="Pfam" id="PF03739">
    <property type="entry name" value="LptF_LptG"/>
    <property type="match status" value="1"/>
</dbReference>
<keyword evidence="2" id="KW-1003">Cell membrane</keyword>
<dbReference type="PANTHER" id="PTHR33529">
    <property type="entry name" value="SLR0882 PROTEIN-RELATED"/>
    <property type="match status" value="1"/>
</dbReference>
<gene>
    <name evidence="7" type="ORF">S12H4_50291</name>
</gene>
<evidence type="ECO:0000256" key="2">
    <source>
        <dbReference type="ARBA" id="ARBA00022475"/>
    </source>
</evidence>
<feature type="transmembrane region" description="Helical" evidence="6">
    <location>
        <begin position="28"/>
        <end position="48"/>
    </location>
</feature>
<reference evidence="7" key="1">
    <citation type="journal article" date="2014" name="Front. Microbiol.">
        <title>High frequency of phylogenetically diverse reductive dehalogenase-homologous genes in deep subseafloor sedimentary metagenomes.</title>
        <authorList>
            <person name="Kawai M."/>
            <person name="Futagami T."/>
            <person name="Toyoda A."/>
            <person name="Takaki Y."/>
            <person name="Nishi S."/>
            <person name="Hori S."/>
            <person name="Arai W."/>
            <person name="Tsubouchi T."/>
            <person name="Morono Y."/>
            <person name="Uchiyama I."/>
            <person name="Ito T."/>
            <person name="Fujiyama A."/>
            <person name="Inagaki F."/>
            <person name="Takami H."/>
        </authorList>
    </citation>
    <scope>NUCLEOTIDE SEQUENCE</scope>
    <source>
        <strain evidence="7">Expedition CK06-06</strain>
    </source>
</reference>
<dbReference type="AlphaFoldDB" id="X1VE19"/>
<keyword evidence="5 6" id="KW-0472">Membrane</keyword>
<feature type="transmembrane region" description="Helical" evidence="6">
    <location>
        <begin position="55"/>
        <end position="74"/>
    </location>
</feature>
<evidence type="ECO:0000256" key="4">
    <source>
        <dbReference type="ARBA" id="ARBA00022989"/>
    </source>
</evidence>
<evidence type="ECO:0000313" key="7">
    <source>
        <dbReference type="EMBL" id="GAJ04785.1"/>
    </source>
</evidence>
<dbReference type="EMBL" id="BARW01031656">
    <property type="protein sequence ID" value="GAJ04785.1"/>
    <property type="molecule type" value="Genomic_DNA"/>
</dbReference>
<evidence type="ECO:0000256" key="6">
    <source>
        <dbReference type="SAM" id="Phobius"/>
    </source>
</evidence>
<organism evidence="7">
    <name type="scientific">marine sediment metagenome</name>
    <dbReference type="NCBI Taxonomy" id="412755"/>
    <lineage>
        <taxon>unclassified sequences</taxon>
        <taxon>metagenomes</taxon>
        <taxon>ecological metagenomes</taxon>
    </lineage>
</organism>
<feature type="non-terminal residue" evidence="7">
    <location>
        <position position="1"/>
    </location>
</feature>
<comment type="subcellular location">
    <subcellularLocation>
        <location evidence="1">Cell membrane</location>
        <topology evidence="1">Multi-pass membrane protein</topology>
    </subcellularLocation>
</comment>
<keyword evidence="3 6" id="KW-0812">Transmembrane</keyword>
<dbReference type="PANTHER" id="PTHR33529:SF6">
    <property type="entry name" value="YJGP_YJGQ FAMILY PERMEASE"/>
    <property type="match status" value="1"/>
</dbReference>
<name>X1VE19_9ZZZZ</name>
<feature type="transmembrane region" description="Helical" evidence="6">
    <location>
        <begin position="86"/>
        <end position="105"/>
    </location>
</feature>
<sequence>AELQRYISEYRKSGFKTLDLETELNFKISYPFTNFILLFLGIPVGLVLRKGGRGASFALGLLISFAYYEAMALLKTLGENGIVSPFLAAWAPNLIFLAGGIYLFTRVE</sequence>